<dbReference type="Proteomes" id="UP000775872">
    <property type="component" value="Unassembled WGS sequence"/>
</dbReference>
<keyword evidence="4" id="KW-0804">Transcription</keyword>
<protein>
    <recommendedName>
        <fullName evidence="7">Xylanolytic transcriptional activator regulatory domain-containing protein</fullName>
    </recommendedName>
</protein>
<evidence type="ECO:0000313" key="8">
    <source>
        <dbReference type="EMBL" id="CAH0050696.1"/>
    </source>
</evidence>
<dbReference type="AlphaFoldDB" id="A0A9N9Z825"/>
<feature type="domain" description="Xylanolytic transcriptional activator regulatory" evidence="7">
    <location>
        <begin position="308"/>
        <end position="378"/>
    </location>
</feature>
<feature type="region of interest" description="Disordered" evidence="6">
    <location>
        <begin position="1"/>
        <end position="80"/>
    </location>
</feature>
<dbReference type="GO" id="GO:0008270">
    <property type="term" value="F:zinc ion binding"/>
    <property type="evidence" value="ECO:0007669"/>
    <property type="project" value="InterPro"/>
</dbReference>
<dbReference type="GO" id="GO:0003677">
    <property type="term" value="F:DNA binding"/>
    <property type="evidence" value="ECO:0007669"/>
    <property type="project" value="UniProtKB-KW"/>
</dbReference>
<feature type="compositionally biased region" description="Polar residues" evidence="6">
    <location>
        <begin position="569"/>
        <end position="598"/>
    </location>
</feature>
<gene>
    <name evidence="8" type="ORF">CSOL1703_00013934</name>
</gene>
<dbReference type="PANTHER" id="PTHR47171">
    <property type="entry name" value="FARA-RELATED"/>
    <property type="match status" value="1"/>
</dbReference>
<evidence type="ECO:0000256" key="4">
    <source>
        <dbReference type="ARBA" id="ARBA00023163"/>
    </source>
</evidence>
<feature type="region of interest" description="Disordered" evidence="6">
    <location>
        <begin position="559"/>
        <end position="598"/>
    </location>
</feature>
<evidence type="ECO:0000256" key="1">
    <source>
        <dbReference type="ARBA" id="ARBA00022833"/>
    </source>
</evidence>
<dbReference type="InterPro" id="IPR007219">
    <property type="entry name" value="XnlR_reg_dom"/>
</dbReference>
<evidence type="ECO:0000313" key="9">
    <source>
        <dbReference type="Proteomes" id="UP000775872"/>
    </source>
</evidence>
<dbReference type="EMBL" id="CABFOC020000038">
    <property type="protein sequence ID" value="CAH0050696.1"/>
    <property type="molecule type" value="Genomic_DNA"/>
</dbReference>
<feature type="compositionally biased region" description="Basic and acidic residues" evidence="6">
    <location>
        <begin position="165"/>
        <end position="175"/>
    </location>
</feature>
<dbReference type="CDD" id="cd12148">
    <property type="entry name" value="fungal_TF_MHR"/>
    <property type="match status" value="1"/>
</dbReference>
<evidence type="ECO:0000256" key="2">
    <source>
        <dbReference type="ARBA" id="ARBA00023015"/>
    </source>
</evidence>
<feature type="compositionally biased region" description="Basic and acidic residues" evidence="6">
    <location>
        <begin position="146"/>
        <end position="158"/>
    </location>
</feature>
<feature type="region of interest" description="Disordered" evidence="6">
    <location>
        <begin position="145"/>
        <end position="175"/>
    </location>
</feature>
<reference evidence="8" key="1">
    <citation type="submission" date="2021-10" db="EMBL/GenBank/DDBJ databases">
        <authorList>
            <person name="Piombo E."/>
        </authorList>
    </citation>
    <scope>NUCLEOTIDE SEQUENCE</scope>
</reference>
<dbReference type="GO" id="GO:0006351">
    <property type="term" value="P:DNA-templated transcription"/>
    <property type="evidence" value="ECO:0007669"/>
    <property type="project" value="InterPro"/>
</dbReference>
<dbReference type="OrthoDB" id="3990906at2759"/>
<evidence type="ECO:0000256" key="5">
    <source>
        <dbReference type="ARBA" id="ARBA00023242"/>
    </source>
</evidence>
<evidence type="ECO:0000256" key="6">
    <source>
        <dbReference type="SAM" id="MobiDB-lite"/>
    </source>
</evidence>
<evidence type="ECO:0000256" key="3">
    <source>
        <dbReference type="ARBA" id="ARBA00023125"/>
    </source>
</evidence>
<keyword evidence="2" id="KW-0805">Transcription regulation</keyword>
<organism evidence="8 9">
    <name type="scientific">Clonostachys solani</name>
    <dbReference type="NCBI Taxonomy" id="160281"/>
    <lineage>
        <taxon>Eukaryota</taxon>
        <taxon>Fungi</taxon>
        <taxon>Dikarya</taxon>
        <taxon>Ascomycota</taxon>
        <taxon>Pezizomycotina</taxon>
        <taxon>Sordariomycetes</taxon>
        <taxon>Hypocreomycetidae</taxon>
        <taxon>Hypocreales</taxon>
        <taxon>Bionectriaceae</taxon>
        <taxon>Clonostachys</taxon>
    </lineage>
</organism>
<dbReference type="InterPro" id="IPR052073">
    <property type="entry name" value="Amide_Lactam_Regulators"/>
</dbReference>
<dbReference type="Pfam" id="PF04082">
    <property type="entry name" value="Fungal_trans"/>
    <property type="match status" value="1"/>
</dbReference>
<evidence type="ECO:0000259" key="7">
    <source>
        <dbReference type="SMART" id="SM00906"/>
    </source>
</evidence>
<keyword evidence="9" id="KW-1185">Reference proteome</keyword>
<name>A0A9N9Z825_9HYPO</name>
<accession>A0A9N9Z825</accession>
<keyword evidence="3" id="KW-0238">DNA-binding</keyword>
<dbReference type="PANTHER" id="PTHR47171:SF6">
    <property type="entry name" value="SPECIFIC TRANSCRIPTION FACTOR, PUTATIVE (AFU_ORTHOLOGUE AFUA_2G06130)-RELATED"/>
    <property type="match status" value="1"/>
</dbReference>
<keyword evidence="1" id="KW-0862">Zinc</keyword>
<dbReference type="SMART" id="SM00906">
    <property type="entry name" value="Fungal_trans"/>
    <property type="match status" value="1"/>
</dbReference>
<sequence length="685" mass="76301">MLRFVTDHVGGVGSKRKQASKSCEPCKKRHKRCRHNEQPVPHTEPLPTASREVPEHQAINSSKDNVEASNSALESSSHFSDSIPAVISLENPKAGPTDPKRCSSRDTHLRFVGDLSPEASLLVNRTTKEGAQSVSRHDYVGVWLDQKSEQPTRRDIHERSHHGQPRAESRTDDRAPLLERLRPALSQECLATVPPDSEYARLSSIYYAKINPIFPILHAEVLNQYGEMEAVALKQCICLVASMDPSSRKHLRLLNTERVLSQIEFRDRMAVAVKQSLDMGFLTDNMVILQVSVLMAFHVDRPGCSELSSYYCAQAVNLAQTLGLHLGWPSESDRIEKSKRIFWCVWVLDRLNAAANGRPIIIHERDMDQTIQASADSQKPAFKLLILITRYLDQTISFYRPHADLPGAEAITNTSFEDMVEEAGALEVGNALLASLELLYLSVVILHSRPKAKKDYNGTRSSELQIFGATSIVSIASQEFKDTVSFWPIVPYSVSLATSIAYKSLRNSITAARRRRAYALFQNGCEVLDELSKAFVSARAVAKLAMDTLQEMERVTAERRRNQLAHSGPASSEEQSQDAGQPEDVTQFQDGQQTTSAARQTPHMLLEAPESSRSSLRPLPALNDSLMFPDEYGLTHFEGEAGIFTDFDPSFDLDRLDALFSSNLDPTVPVISAEWFEQTNTTTPG</sequence>
<proteinExistence type="predicted"/>
<feature type="compositionally biased region" description="Polar residues" evidence="6">
    <location>
        <begin position="58"/>
        <end position="80"/>
    </location>
</feature>
<keyword evidence="5" id="KW-0539">Nucleus</keyword>
<comment type="caution">
    <text evidence="8">The sequence shown here is derived from an EMBL/GenBank/DDBJ whole genome shotgun (WGS) entry which is preliminary data.</text>
</comment>